<organism evidence="2 3">
    <name type="scientific">Aristolochia fimbriata</name>
    <name type="common">White veined hardy Dutchman's pipe vine</name>
    <dbReference type="NCBI Taxonomy" id="158543"/>
    <lineage>
        <taxon>Eukaryota</taxon>
        <taxon>Viridiplantae</taxon>
        <taxon>Streptophyta</taxon>
        <taxon>Embryophyta</taxon>
        <taxon>Tracheophyta</taxon>
        <taxon>Spermatophyta</taxon>
        <taxon>Magnoliopsida</taxon>
        <taxon>Magnoliidae</taxon>
        <taxon>Piperales</taxon>
        <taxon>Aristolochiaceae</taxon>
        <taxon>Aristolochia</taxon>
    </lineage>
</organism>
<comment type="caution">
    <text evidence="2">The sequence shown here is derived from an EMBL/GenBank/DDBJ whole genome shotgun (WGS) entry which is preliminary data.</text>
</comment>
<dbReference type="AlphaFoldDB" id="A0AAV7FGU1"/>
<keyword evidence="3" id="KW-1185">Reference proteome</keyword>
<name>A0AAV7FGU1_ARIFI</name>
<evidence type="ECO:0000256" key="1">
    <source>
        <dbReference type="SAM" id="MobiDB-lite"/>
    </source>
</evidence>
<protein>
    <submittedName>
        <fullName evidence="2">Uncharacterized protein</fullName>
    </submittedName>
</protein>
<evidence type="ECO:0000313" key="3">
    <source>
        <dbReference type="Proteomes" id="UP000825729"/>
    </source>
</evidence>
<proteinExistence type="predicted"/>
<accession>A0AAV7FGU1</accession>
<reference evidence="2 3" key="1">
    <citation type="submission" date="2021-07" db="EMBL/GenBank/DDBJ databases">
        <title>The Aristolochia fimbriata genome: insights into angiosperm evolution, floral development and chemical biosynthesis.</title>
        <authorList>
            <person name="Jiao Y."/>
        </authorList>
    </citation>
    <scope>NUCLEOTIDE SEQUENCE [LARGE SCALE GENOMIC DNA]</scope>
    <source>
        <strain evidence="2">IBCAS-2021</strain>
        <tissue evidence="2">Leaf</tissue>
    </source>
</reference>
<dbReference type="Proteomes" id="UP000825729">
    <property type="component" value="Unassembled WGS sequence"/>
</dbReference>
<dbReference type="EMBL" id="JAINDJ010000002">
    <property type="protein sequence ID" value="KAG9459136.1"/>
    <property type="molecule type" value="Genomic_DNA"/>
</dbReference>
<gene>
    <name evidence="2" type="ORF">H6P81_003644</name>
</gene>
<sequence>MTSPLPNPVHSLPSDDFLRIEPASVLHGDATPMYSLRCEVSGTRPGRNLCTIQTILTSKAWENRKKFKPQWKLHPLAQQCSDSTSAQDGELTRRTASLKTGPVEVLPTPPSHWRMA</sequence>
<evidence type="ECO:0000313" key="2">
    <source>
        <dbReference type="EMBL" id="KAG9459136.1"/>
    </source>
</evidence>
<feature type="region of interest" description="Disordered" evidence="1">
    <location>
        <begin position="80"/>
        <end position="116"/>
    </location>
</feature>